<dbReference type="InterPro" id="IPR035906">
    <property type="entry name" value="MetI-like_sf"/>
</dbReference>
<keyword evidence="2 7" id="KW-0813">Transport</keyword>
<keyword evidence="6 7" id="KW-0472">Membrane</keyword>
<dbReference type="SUPFAM" id="SSF161098">
    <property type="entry name" value="MetI-like"/>
    <property type="match status" value="1"/>
</dbReference>
<evidence type="ECO:0000256" key="4">
    <source>
        <dbReference type="ARBA" id="ARBA00022692"/>
    </source>
</evidence>
<dbReference type="CDD" id="cd06261">
    <property type="entry name" value="TM_PBP2"/>
    <property type="match status" value="1"/>
</dbReference>
<comment type="caution">
    <text evidence="9">The sequence shown here is derived from an EMBL/GenBank/DDBJ whole genome shotgun (WGS) entry which is preliminary data.</text>
</comment>
<gene>
    <name evidence="9" type="ORF">BXY45_11618</name>
</gene>
<protein>
    <submittedName>
        <fullName evidence="9">NitT/TauT family transport system permease protein</fullName>
    </submittedName>
</protein>
<feature type="transmembrane region" description="Helical" evidence="7">
    <location>
        <begin position="190"/>
        <end position="208"/>
    </location>
</feature>
<evidence type="ECO:0000313" key="10">
    <source>
        <dbReference type="Proteomes" id="UP000245469"/>
    </source>
</evidence>
<dbReference type="InterPro" id="IPR000515">
    <property type="entry name" value="MetI-like"/>
</dbReference>
<feature type="transmembrane region" description="Helical" evidence="7">
    <location>
        <begin position="72"/>
        <end position="92"/>
    </location>
</feature>
<keyword evidence="5 7" id="KW-1133">Transmembrane helix</keyword>
<feature type="transmembrane region" description="Helical" evidence="7">
    <location>
        <begin position="128"/>
        <end position="147"/>
    </location>
</feature>
<dbReference type="Pfam" id="PF00528">
    <property type="entry name" value="BPD_transp_1"/>
    <property type="match status" value="1"/>
</dbReference>
<dbReference type="GO" id="GO:0005886">
    <property type="term" value="C:plasma membrane"/>
    <property type="evidence" value="ECO:0007669"/>
    <property type="project" value="UniProtKB-SubCell"/>
</dbReference>
<feature type="transmembrane region" description="Helical" evidence="7">
    <location>
        <begin position="12"/>
        <end position="35"/>
    </location>
</feature>
<reference evidence="9 10" key="1">
    <citation type="submission" date="2018-03" db="EMBL/GenBank/DDBJ databases">
        <title>Genomic Encyclopedia of Archaeal and Bacterial Type Strains, Phase II (KMG-II): from individual species to whole genera.</title>
        <authorList>
            <person name="Goeker M."/>
        </authorList>
    </citation>
    <scope>NUCLEOTIDE SEQUENCE [LARGE SCALE GENOMIC DNA]</scope>
    <source>
        <strain evidence="9 10">DSM 44889</strain>
    </source>
</reference>
<organism evidence="9 10">
    <name type="scientific">Quadrisphaera granulorum</name>
    <dbReference type="NCBI Taxonomy" id="317664"/>
    <lineage>
        <taxon>Bacteria</taxon>
        <taxon>Bacillati</taxon>
        <taxon>Actinomycetota</taxon>
        <taxon>Actinomycetes</taxon>
        <taxon>Kineosporiales</taxon>
        <taxon>Kineosporiaceae</taxon>
        <taxon>Quadrisphaera</taxon>
    </lineage>
</organism>
<dbReference type="PROSITE" id="PS50928">
    <property type="entry name" value="ABC_TM1"/>
    <property type="match status" value="1"/>
</dbReference>
<sequence length="261" mass="26557">MRRVLPGWAGTWGRAVAPVVVAVLALTAWQVLVTVGRVAPFVLPSPVAIAEALGAILPQVVSAALATGANALWGLVAGSVLALVAAALAARLGWLRSTLVPLAAVVAALPIVALAPIFATMFGATSELPRQLVVTVVVFVPVFVNALRGLQSVAPVHADLMRACAASGWAATRTVTLPGALPHVFTGLRLAAAGAVISAVVAEYFGGLQSGLGSRITSAAANSAYPRAWAYVTAACALGLLFYAAALAAERLTTPWNRRTS</sequence>
<keyword evidence="4 7" id="KW-0812">Transmembrane</keyword>
<evidence type="ECO:0000256" key="5">
    <source>
        <dbReference type="ARBA" id="ARBA00022989"/>
    </source>
</evidence>
<feature type="transmembrane region" description="Helical" evidence="7">
    <location>
        <begin position="99"/>
        <end position="122"/>
    </location>
</feature>
<proteinExistence type="inferred from homology"/>
<accession>A0A316A5X1</accession>
<evidence type="ECO:0000256" key="3">
    <source>
        <dbReference type="ARBA" id="ARBA00022475"/>
    </source>
</evidence>
<feature type="domain" description="ABC transmembrane type-1" evidence="8">
    <location>
        <begin position="60"/>
        <end position="253"/>
    </location>
</feature>
<dbReference type="GO" id="GO:0055085">
    <property type="term" value="P:transmembrane transport"/>
    <property type="evidence" value="ECO:0007669"/>
    <property type="project" value="InterPro"/>
</dbReference>
<comment type="similarity">
    <text evidence="7">Belongs to the binding-protein-dependent transport system permease family.</text>
</comment>
<dbReference type="PANTHER" id="PTHR30151:SF41">
    <property type="entry name" value="ABC TRANSPORTER PERMEASE PROTEIN"/>
    <property type="match status" value="1"/>
</dbReference>
<comment type="subcellular location">
    <subcellularLocation>
        <location evidence="1 7">Cell membrane</location>
        <topology evidence="1 7">Multi-pass membrane protein</topology>
    </subcellularLocation>
</comment>
<evidence type="ECO:0000259" key="8">
    <source>
        <dbReference type="PROSITE" id="PS50928"/>
    </source>
</evidence>
<dbReference type="EMBL" id="QGDQ01000016">
    <property type="protein sequence ID" value="PWJ52882.1"/>
    <property type="molecule type" value="Genomic_DNA"/>
</dbReference>
<name>A0A316A5X1_9ACTN</name>
<evidence type="ECO:0000256" key="1">
    <source>
        <dbReference type="ARBA" id="ARBA00004651"/>
    </source>
</evidence>
<feature type="transmembrane region" description="Helical" evidence="7">
    <location>
        <begin position="228"/>
        <end position="249"/>
    </location>
</feature>
<dbReference type="AlphaFoldDB" id="A0A316A5X1"/>
<dbReference type="PANTHER" id="PTHR30151">
    <property type="entry name" value="ALKANE SULFONATE ABC TRANSPORTER-RELATED, MEMBRANE SUBUNIT"/>
    <property type="match status" value="1"/>
</dbReference>
<dbReference type="Gene3D" id="1.10.3720.10">
    <property type="entry name" value="MetI-like"/>
    <property type="match status" value="1"/>
</dbReference>
<keyword evidence="3" id="KW-1003">Cell membrane</keyword>
<evidence type="ECO:0000256" key="6">
    <source>
        <dbReference type="ARBA" id="ARBA00023136"/>
    </source>
</evidence>
<evidence type="ECO:0000256" key="7">
    <source>
        <dbReference type="RuleBase" id="RU363032"/>
    </source>
</evidence>
<dbReference type="RefSeq" id="WP_211319539.1">
    <property type="nucleotide sequence ID" value="NZ_QGDQ01000016.1"/>
</dbReference>
<dbReference type="Proteomes" id="UP000245469">
    <property type="component" value="Unassembled WGS sequence"/>
</dbReference>
<evidence type="ECO:0000313" key="9">
    <source>
        <dbReference type="EMBL" id="PWJ52882.1"/>
    </source>
</evidence>
<evidence type="ECO:0000256" key="2">
    <source>
        <dbReference type="ARBA" id="ARBA00022448"/>
    </source>
</evidence>
<feature type="transmembrane region" description="Helical" evidence="7">
    <location>
        <begin position="47"/>
        <end position="66"/>
    </location>
</feature>
<keyword evidence="10" id="KW-1185">Reference proteome</keyword>